<evidence type="ECO:0000313" key="3">
    <source>
        <dbReference type="Proteomes" id="UP000694522"/>
    </source>
</evidence>
<dbReference type="Ensembl" id="ENSACOT00000014836.1">
    <property type="protein sequence ID" value="ENSACOP00000014332.1"/>
    <property type="gene ID" value="ENSACOG00000009979.1"/>
</dbReference>
<evidence type="ECO:0008006" key="4">
    <source>
        <dbReference type="Google" id="ProtNLM"/>
    </source>
</evidence>
<dbReference type="Proteomes" id="UP000694522">
    <property type="component" value="Unplaced"/>
</dbReference>
<feature type="signal peptide" evidence="1">
    <location>
        <begin position="1"/>
        <end position="32"/>
    </location>
</feature>
<evidence type="ECO:0000313" key="2">
    <source>
        <dbReference type="Ensembl" id="ENSACOP00000014332.1"/>
    </source>
</evidence>
<organism evidence="2 3">
    <name type="scientific">Amazona collaria</name>
    <name type="common">yellow-billed parrot</name>
    <dbReference type="NCBI Taxonomy" id="241587"/>
    <lineage>
        <taxon>Eukaryota</taxon>
        <taxon>Metazoa</taxon>
        <taxon>Chordata</taxon>
        <taxon>Craniata</taxon>
        <taxon>Vertebrata</taxon>
        <taxon>Euteleostomi</taxon>
        <taxon>Archelosauria</taxon>
        <taxon>Archosauria</taxon>
        <taxon>Dinosauria</taxon>
        <taxon>Saurischia</taxon>
        <taxon>Theropoda</taxon>
        <taxon>Coelurosauria</taxon>
        <taxon>Aves</taxon>
        <taxon>Neognathae</taxon>
        <taxon>Neoaves</taxon>
        <taxon>Telluraves</taxon>
        <taxon>Australaves</taxon>
        <taxon>Psittaciformes</taxon>
        <taxon>Psittacidae</taxon>
        <taxon>Amazona</taxon>
    </lineage>
</organism>
<keyword evidence="1" id="KW-0732">Signal</keyword>
<sequence>MCGLRCSPPCLGAFLYILNCFLLLLLQKEALCCPAACQLCTGRQVSCHNSGLLSIPQNFPKTTILIVTTSSAQ</sequence>
<dbReference type="AlphaFoldDB" id="A0A8B9FT65"/>
<reference evidence="2" key="2">
    <citation type="submission" date="2025-09" db="UniProtKB">
        <authorList>
            <consortium name="Ensembl"/>
        </authorList>
    </citation>
    <scope>IDENTIFICATION</scope>
</reference>
<evidence type="ECO:0000256" key="1">
    <source>
        <dbReference type="SAM" id="SignalP"/>
    </source>
</evidence>
<accession>A0A8B9FT65</accession>
<proteinExistence type="predicted"/>
<reference evidence="2" key="1">
    <citation type="submission" date="2025-08" db="UniProtKB">
        <authorList>
            <consortium name="Ensembl"/>
        </authorList>
    </citation>
    <scope>IDENTIFICATION</scope>
</reference>
<feature type="chain" id="PRO_5034673983" description="LRRNT domain-containing protein" evidence="1">
    <location>
        <begin position="33"/>
        <end position="73"/>
    </location>
</feature>
<keyword evidence="3" id="KW-1185">Reference proteome</keyword>
<protein>
    <recommendedName>
        <fullName evidence="4">LRRNT domain-containing protein</fullName>
    </recommendedName>
</protein>
<name>A0A8B9FT65_9PSIT</name>